<feature type="transmembrane region" description="Helical" evidence="4">
    <location>
        <begin position="350"/>
        <end position="371"/>
    </location>
</feature>
<accession>A0A975BLB1</accession>
<dbReference type="Pfam" id="PF00015">
    <property type="entry name" value="MCPsignal"/>
    <property type="match status" value="1"/>
</dbReference>
<feature type="domain" description="Methyl-accepting transducer" evidence="5">
    <location>
        <begin position="451"/>
        <end position="722"/>
    </location>
</feature>
<dbReference type="SMART" id="SM00283">
    <property type="entry name" value="MA"/>
    <property type="match status" value="1"/>
</dbReference>
<keyword evidence="4" id="KW-0472">Membrane</keyword>
<organism evidence="7 8">
    <name type="scientific">Desulfonema magnum</name>
    <dbReference type="NCBI Taxonomy" id="45655"/>
    <lineage>
        <taxon>Bacteria</taxon>
        <taxon>Pseudomonadati</taxon>
        <taxon>Thermodesulfobacteriota</taxon>
        <taxon>Desulfobacteria</taxon>
        <taxon>Desulfobacterales</taxon>
        <taxon>Desulfococcaceae</taxon>
        <taxon>Desulfonema</taxon>
    </lineage>
</organism>
<dbReference type="Gene3D" id="6.10.340.10">
    <property type="match status" value="1"/>
</dbReference>
<protein>
    <submittedName>
        <fullName evidence="7">Methyl-accepting chemotaxis protein signailing-domain containing protein</fullName>
    </submittedName>
</protein>
<comment type="similarity">
    <text evidence="2">Belongs to the methyl-accepting chemotaxis (MCP) protein family.</text>
</comment>
<evidence type="ECO:0000259" key="6">
    <source>
        <dbReference type="PROSITE" id="PS50885"/>
    </source>
</evidence>
<dbReference type="PROSITE" id="PS50111">
    <property type="entry name" value="CHEMOTAXIS_TRANSDUC_2"/>
    <property type="match status" value="1"/>
</dbReference>
<keyword evidence="8" id="KW-1185">Reference proteome</keyword>
<dbReference type="Pfam" id="PF22673">
    <property type="entry name" value="MCP-like_PDC_1"/>
    <property type="match status" value="1"/>
</dbReference>
<proteinExistence type="inferred from homology"/>
<dbReference type="PANTHER" id="PTHR32089">
    <property type="entry name" value="METHYL-ACCEPTING CHEMOTAXIS PROTEIN MCPB"/>
    <property type="match status" value="1"/>
</dbReference>
<evidence type="ECO:0000313" key="8">
    <source>
        <dbReference type="Proteomes" id="UP000663722"/>
    </source>
</evidence>
<dbReference type="Gene3D" id="3.30.450.20">
    <property type="entry name" value="PAS domain"/>
    <property type="match status" value="2"/>
</dbReference>
<dbReference type="PROSITE" id="PS50885">
    <property type="entry name" value="HAMP"/>
    <property type="match status" value="1"/>
</dbReference>
<keyword evidence="1 3" id="KW-0807">Transducer</keyword>
<dbReference type="Pfam" id="PF00672">
    <property type="entry name" value="HAMP"/>
    <property type="match status" value="1"/>
</dbReference>
<evidence type="ECO:0000256" key="1">
    <source>
        <dbReference type="ARBA" id="ARBA00023224"/>
    </source>
</evidence>
<dbReference type="SMART" id="SM00304">
    <property type="entry name" value="HAMP"/>
    <property type="match status" value="1"/>
</dbReference>
<reference evidence="7" key="1">
    <citation type="journal article" date="2021" name="Microb. Physiol.">
        <title>Proteogenomic Insights into the Physiology of Marine, Sulfate-Reducing, Filamentous Desulfonema limicola and Desulfonema magnum.</title>
        <authorList>
            <person name="Schnaars V."/>
            <person name="Wohlbrand L."/>
            <person name="Scheve S."/>
            <person name="Hinrichs C."/>
            <person name="Reinhardt R."/>
            <person name="Rabus R."/>
        </authorList>
    </citation>
    <scope>NUCLEOTIDE SEQUENCE</scope>
    <source>
        <strain evidence="7">4be13</strain>
    </source>
</reference>
<feature type="domain" description="HAMP" evidence="6">
    <location>
        <begin position="373"/>
        <end position="425"/>
    </location>
</feature>
<dbReference type="GO" id="GO:0007165">
    <property type="term" value="P:signal transduction"/>
    <property type="evidence" value="ECO:0007669"/>
    <property type="project" value="UniProtKB-KW"/>
</dbReference>
<dbReference type="GO" id="GO:0016020">
    <property type="term" value="C:membrane"/>
    <property type="evidence" value="ECO:0007669"/>
    <property type="project" value="InterPro"/>
</dbReference>
<dbReference type="Proteomes" id="UP000663722">
    <property type="component" value="Chromosome"/>
</dbReference>
<dbReference type="KEGG" id="dmm:dnm_034100"/>
<dbReference type="Gene3D" id="1.10.287.950">
    <property type="entry name" value="Methyl-accepting chemotaxis protein"/>
    <property type="match status" value="1"/>
</dbReference>
<dbReference type="AlphaFoldDB" id="A0A975BLB1"/>
<feature type="transmembrane region" description="Helical" evidence="4">
    <location>
        <begin position="6"/>
        <end position="31"/>
    </location>
</feature>
<gene>
    <name evidence="7" type="ORF">dnm_034100</name>
</gene>
<evidence type="ECO:0000256" key="2">
    <source>
        <dbReference type="ARBA" id="ARBA00029447"/>
    </source>
</evidence>
<evidence type="ECO:0000259" key="5">
    <source>
        <dbReference type="PROSITE" id="PS50111"/>
    </source>
</evidence>
<keyword evidence="4" id="KW-0812">Transmembrane</keyword>
<dbReference type="CDD" id="cd06225">
    <property type="entry name" value="HAMP"/>
    <property type="match status" value="1"/>
</dbReference>
<evidence type="ECO:0000313" key="7">
    <source>
        <dbReference type="EMBL" id="QTA87377.1"/>
    </source>
</evidence>
<dbReference type="PANTHER" id="PTHR32089:SF112">
    <property type="entry name" value="LYSOZYME-LIKE PROTEIN-RELATED"/>
    <property type="match status" value="1"/>
</dbReference>
<dbReference type="SUPFAM" id="SSF58104">
    <property type="entry name" value="Methyl-accepting chemotaxis protein (MCP) signaling domain"/>
    <property type="match status" value="3"/>
</dbReference>
<dbReference type="InterPro" id="IPR003660">
    <property type="entry name" value="HAMP_dom"/>
</dbReference>
<dbReference type="CDD" id="cd12913">
    <property type="entry name" value="PDC1_MCP_like"/>
    <property type="match status" value="1"/>
</dbReference>
<dbReference type="InterPro" id="IPR004089">
    <property type="entry name" value="MCPsignal_dom"/>
</dbReference>
<sequence length="800" mass="86513">MKFKSLQIKLFVVFGMCLLSVIGILMILGIVSDKKAQTAMLDTMTTDAMSDAKKQLLANAYAAGFEIKAELEVALDSARTLADLFSGIKDKEINLRIDRDRINGILRGVLTRNKSFVGIGNAWEPNALDGLDDIYASTPGHDHTGRFIPYWSRGEDGKISLEPLLDYENTEKYENGIRRGEYYLRVREHKKECVIDPYPYPVQGNTVWMTTLSAPIISDDTFYGVITIDQRLDFIQSLVEKINKEIYSGVGKTAIVSHNGVLAAVSDNPGLVGKHSKNWMPECWQRCMEQLHEEKEAVTVSDDEMEVIFPFVIGKSGEPWAVIIEVPKDAVLTQVRELVLDMKKNGTRHLMFQIGTGLGVSIFAFLLIWFVSKGITNPLIKGVDFASFVAGGDLTADINVDEKNEIGTLANALNEMAAKLRNIMKQLSYTTESLSTSSGELAAVSDRMASSAKEMNTRTDTVAAASEQVSASVGTVASAVEQSSSSVSNISTMTEEMSSTFSNVSNLANRTSENVKRMAEAGEKTSSEISGIAISVEEMTSSLNEVAKNTDQANQISRNADQRTQEINIKMDALVEASKQIGKVVGVIKDIADQTNMLALNATIEAAGAGEAGKGFAVVAGEVKELARQSADATDEITGQIEHIQKRTDEVVGAISEINKIINEIAMINETIASAAEEQTATANEISRAVANSAVTVKRVAEDAAESANLVEDIAKSIYEVSKGASDVARNVDELARGVKDVAKSSATSAQGVQEISDNIQDISMASKKTAADAARIDTSAKKLSQLAVALLEIVRKFKI</sequence>
<dbReference type="EMBL" id="CP061800">
    <property type="protein sequence ID" value="QTA87377.1"/>
    <property type="molecule type" value="Genomic_DNA"/>
</dbReference>
<evidence type="ECO:0000256" key="3">
    <source>
        <dbReference type="PROSITE-ProRule" id="PRU00284"/>
    </source>
</evidence>
<name>A0A975BLB1_9BACT</name>
<dbReference type="RefSeq" id="WP_207682589.1">
    <property type="nucleotide sequence ID" value="NZ_CP061800.1"/>
</dbReference>
<keyword evidence="4" id="KW-1133">Transmembrane helix</keyword>
<evidence type="ECO:0000256" key="4">
    <source>
        <dbReference type="SAM" id="Phobius"/>
    </source>
</evidence>